<dbReference type="GO" id="GO:0019748">
    <property type="term" value="P:secondary metabolic process"/>
    <property type="evidence" value="ECO:0007669"/>
    <property type="project" value="TreeGrafter"/>
</dbReference>
<keyword evidence="1" id="KW-0456">Lyase</keyword>
<comment type="caution">
    <text evidence="3">The sequence shown here is derived from an EMBL/GenBank/DDBJ whole genome shotgun (WGS) entry which is preliminary data.</text>
</comment>
<dbReference type="Proteomes" id="UP000553888">
    <property type="component" value="Unassembled WGS sequence"/>
</dbReference>
<feature type="domain" description="Amidohydrolase-related" evidence="2">
    <location>
        <begin position="140"/>
        <end position="386"/>
    </location>
</feature>
<dbReference type="Gene3D" id="3.20.20.140">
    <property type="entry name" value="Metal-dependent hydrolases"/>
    <property type="match status" value="1"/>
</dbReference>
<organism evidence="3 4">
    <name type="scientific">Schumannella luteola</name>
    <dbReference type="NCBI Taxonomy" id="472059"/>
    <lineage>
        <taxon>Bacteria</taxon>
        <taxon>Bacillati</taxon>
        <taxon>Actinomycetota</taxon>
        <taxon>Actinomycetes</taxon>
        <taxon>Micrococcales</taxon>
        <taxon>Microbacteriaceae</taxon>
        <taxon>Schumannella</taxon>
    </lineage>
</organism>
<dbReference type="AlphaFoldDB" id="A0A852YT95"/>
<proteinExistence type="predicted"/>
<sequence length="387" mass="42625">MPRSWEELRELPVVDWTPQQQLRPAESVVERAAVPAIDIHNHLGRWLTDDHDWMIDDPAALIEVMDAANVATVVNLDGLWGDEVTVNVERYDRAHPGRFLTFCQLDWARLEESAGLESGPSSGAGAADAAGAPLTADSPAVLADPIVRELIASLDDSAARGARGVKVWKNLGLTFRDASGALVLPDDPRVIAVLRHAGELGLPVLIHTADPKAFFAPLDEKNERLDELLVMKEWWFGDTEVYPTFDRLLAAHAALVAGAPGTRFIGAHFGCAAEDLDLVERMLAASPNYTVDIAGRMAELGRQPRRLRALLDRFPDRVHFGTDIYPATLEQYRLHFRFLETLDEAFTYAPESDIPPQGRWTVSALGLPPELLARVYRDNAARVLGLA</sequence>
<dbReference type="InterPro" id="IPR032465">
    <property type="entry name" value="ACMSD"/>
</dbReference>
<protein>
    <recommendedName>
        <fullName evidence="2">Amidohydrolase-related domain-containing protein</fullName>
    </recommendedName>
</protein>
<dbReference type="PANTHER" id="PTHR21240:SF28">
    <property type="entry name" value="ISO-OROTATE DECARBOXYLASE (EUROFUNG)"/>
    <property type="match status" value="1"/>
</dbReference>
<dbReference type="EMBL" id="JACBZY010000001">
    <property type="protein sequence ID" value="NYH00526.1"/>
    <property type="molecule type" value="Genomic_DNA"/>
</dbReference>
<evidence type="ECO:0000259" key="2">
    <source>
        <dbReference type="Pfam" id="PF04909"/>
    </source>
</evidence>
<dbReference type="GO" id="GO:0005737">
    <property type="term" value="C:cytoplasm"/>
    <property type="evidence" value="ECO:0007669"/>
    <property type="project" value="TreeGrafter"/>
</dbReference>
<reference evidence="3 4" key="1">
    <citation type="submission" date="2020-07" db="EMBL/GenBank/DDBJ databases">
        <title>Sequencing the genomes of 1000 actinobacteria strains.</title>
        <authorList>
            <person name="Klenk H.-P."/>
        </authorList>
    </citation>
    <scope>NUCLEOTIDE SEQUENCE [LARGE SCALE GENOMIC DNA]</scope>
    <source>
        <strain evidence="3 4">DSM 23141</strain>
    </source>
</reference>
<dbReference type="PANTHER" id="PTHR21240">
    <property type="entry name" value="2-AMINO-3-CARBOXYLMUCONATE-6-SEMIALDEHYDE DECARBOXYLASE"/>
    <property type="match status" value="1"/>
</dbReference>
<evidence type="ECO:0000313" key="3">
    <source>
        <dbReference type="EMBL" id="NYH00526.1"/>
    </source>
</evidence>
<name>A0A852YT95_9MICO</name>
<dbReference type="Pfam" id="PF04909">
    <property type="entry name" value="Amidohydro_2"/>
    <property type="match status" value="1"/>
</dbReference>
<keyword evidence="4" id="KW-1185">Reference proteome</keyword>
<dbReference type="GO" id="GO:0016831">
    <property type="term" value="F:carboxy-lyase activity"/>
    <property type="evidence" value="ECO:0007669"/>
    <property type="project" value="InterPro"/>
</dbReference>
<evidence type="ECO:0000313" key="4">
    <source>
        <dbReference type="Proteomes" id="UP000553888"/>
    </source>
</evidence>
<dbReference type="SUPFAM" id="SSF51556">
    <property type="entry name" value="Metallo-dependent hydrolases"/>
    <property type="match status" value="1"/>
</dbReference>
<dbReference type="RefSeq" id="WP_179569415.1">
    <property type="nucleotide sequence ID" value="NZ_JACBZY010000001.1"/>
</dbReference>
<accession>A0A852YT95</accession>
<dbReference type="InterPro" id="IPR032466">
    <property type="entry name" value="Metal_Hydrolase"/>
</dbReference>
<dbReference type="GO" id="GO:0016787">
    <property type="term" value="F:hydrolase activity"/>
    <property type="evidence" value="ECO:0007669"/>
    <property type="project" value="InterPro"/>
</dbReference>
<gene>
    <name evidence="3" type="ORF">BJ979_003151</name>
</gene>
<evidence type="ECO:0000256" key="1">
    <source>
        <dbReference type="ARBA" id="ARBA00023239"/>
    </source>
</evidence>
<dbReference type="InterPro" id="IPR006680">
    <property type="entry name" value="Amidohydro-rel"/>
</dbReference>